<sequence>MDTLEIGKIIAQRRQELALTQQEVANNASVSRRTLKQNVSPSDTTAGYVLRELAKDSHAWRIDWFGATTYAERYRRSSQPLIDVQISQVPEGITDFHEFFGRRKSQWPNTRRLRLPVGFLPMLKIGDIWRDGKRCESPDYEIATFAELETTRDVCTLIKAGLPDEATGQYFLPLDIHPYHVKFTQSYCLHIEHSDGSIVIPCTELLRFYFGSTSTLVSRLFDAPFKQENFWIDHQMDGTGSAKIHLASGMSGRSATDIGRITFSKTGRQAAELVGNSCIAATARGESAYVKAMFPFSGKTNLSASGIWLPFNGKERGVFLVFRLRSCSHRFPFSRLHYTSECVQARSTKTTAGAAWPAPDASPAFSRQRRDSKLLSDREPDKSKQPRKLDLASEEMQFPDLARKPVSRVDSEVTPTIRLSQQGMSIINSSSVGCEGSMATIQPIELSVADAGTLTSNITTSFPHVVIFYQVLQYLAKQPGFLSVDVVRLSPRQRHDHLSMMPRIVDEDGELLDACVIAQPAPGEPSKVSTRNRHISVARAQELHRTCYLLIPEPDDKESFSLHAIMDCSRGIRTTDDLLGAIALHFSTPSSWNAALQLNEGVTSAKFVTNESRDSAAEKIADELWAKMDRFIHAGSR</sequence>
<gene>
    <name evidence="2" type="ORF">FHS03_005589</name>
</gene>
<dbReference type="EMBL" id="JACHXD010000038">
    <property type="protein sequence ID" value="MBB3122488.1"/>
    <property type="molecule type" value="Genomic_DNA"/>
</dbReference>
<dbReference type="CDD" id="cd00093">
    <property type="entry name" value="HTH_XRE"/>
    <property type="match status" value="1"/>
</dbReference>
<dbReference type="GO" id="GO:0003677">
    <property type="term" value="F:DNA binding"/>
    <property type="evidence" value="ECO:0007669"/>
    <property type="project" value="InterPro"/>
</dbReference>
<dbReference type="RefSeq" id="WP_183444145.1">
    <property type="nucleotide sequence ID" value="NZ_JACHXD010000038.1"/>
</dbReference>
<evidence type="ECO:0000313" key="2">
    <source>
        <dbReference type="EMBL" id="MBB3122488.1"/>
    </source>
</evidence>
<protein>
    <submittedName>
        <fullName evidence="2">Transcriptional regulator with XRE-family HTH domain</fullName>
    </submittedName>
</protein>
<dbReference type="InterPro" id="IPR001387">
    <property type="entry name" value="Cro/C1-type_HTH"/>
</dbReference>
<name>A0A7W5BG33_9BURK</name>
<evidence type="ECO:0000313" key="3">
    <source>
        <dbReference type="Proteomes" id="UP000541535"/>
    </source>
</evidence>
<dbReference type="Gene3D" id="1.10.260.40">
    <property type="entry name" value="lambda repressor-like DNA-binding domains"/>
    <property type="match status" value="1"/>
</dbReference>
<accession>A0A7W5BG33</accession>
<feature type="compositionally biased region" description="Basic and acidic residues" evidence="1">
    <location>
        <begin position="368"/>
        <end position="390"/>
    </location>
</feature>
<feature type="region of interest" description="Disordered" evidence="1">
    <location>
        <begin position="349"/>
        <end position="390"/>
    </location>
</feature>
<dbReference type="Proteomes" id="UP000541535">
    <property type="component" value="Unassembled WGS sequence"/>
</dbReference>
<dbReference type="AlphaFoldDB" id="A0A7W5BG33"/>
<proteinExistence type="predicted"/>
<organism evidence="2 3">
    <name type="scientific">Pseudoduganella violacea</name>
    <dbReference type="NCBI Taxonomy" id="1715466"/>
    <lineage>
        <taxon>Bacteria</taxon>
        <taxon>Pseudomonadati</taxon>
        <taxon>Pseudomonadota</taxon>
        <taxon>Betaproteobacteria</taxon>
        <taxon>Burkholderiales</taxon>
        <taxon>Oxalobacteraceae</taxon>
        <taxon>Telluria group</taxon>
        <taxon>Pseudoduganella</taxon>
    </lineage>
</organism>
<keyword evidence="3" id="KW-1185">Reference proteome</keyword>
<comment type="caution">
    <text evidence="2">The sequence shown here is derived from an EMBL/GenBank/DDBJ whole genome shotgun (WGS) entry which is preliminary data.</text>
</comment>
<evidence type="ECO:0000256" key="1">
    <source>
        <dbReference type="SAM" id="MobiDB-lite"/>
    </source>
</evidence>
<dbReference type="SUPFAM" id="SSF47413">
    <property type="entry name" value="lambda repressor-like DNA-binding domains"/>
    <property type="match status" value="1"/>
</dbReference>
<reference evidence="2 3" key="1">
    <citation type="submission" date="2020-08" db="EMBL/GenBank/DDBJ databases">
        <title>Genomic Encyclopedia of Type Strains, Phase III (KMG-III): the genomes of soil and plant-associated and newly described type strains.</title>
        <authorList>
            <person name="Whitman W."/>
        </authorList>
    </citation>
    <scope>NUCLEOTIDE SEQUENCE [LARGE SCALE GENOMIC DNA]</scope>
    <source>
        <strain evidence="2 3">CECT 8897</strain>
    </source>
</reference>
<dbReference type="InterPro" id="IPR010982">
    <property type="entry name" value="Lambda_DNA-bd_dom_sf"/>
</dbReference>